<dbReference type="AlphaFoldDB" id="A0A0G3G424"/>
<dbReference type="OrthoDB" id="5787055at2"/>
<name>A0A0G3G424_9GAMM</name>
<proteinExistence type="predicted"/>
<reference evidence="1 2" key="1">
    <citation type="submission" date="2015-04" db="EMBL/GenBank/DDBJ databases">
        <title>Complete Sequence for the Genome of the Thioalkalivibrio versutus D301.</title>
        <authorList>
            <person name="Mu T."/>
            <person name="Zhou J."/>
            <person name="Xu X."/>
        </authorList>
    </citation>
    <scope>NUCLEOTIDE SEQUENCE [LARGE SCALE GENOMIC DNA]</scope>
    <source>
        <strain evidence="1 2">D301</strain>
    </source>
</reference>
<protein>
    <submittedName>
        <fullName evidence="1">Uncharacterized protein</fullName>
    </submittedName>
</protein>
<dbReference type="PATRIC" id="fig|106634.4.peg.2411"/>
<organism evidence="1 2">
    <name type="scientific">Thioalkalivibrio versutus</name>
    <dbReference type="NCBI Taxonomy" id="106634"/>
    <lineage>
        <taxon>Bacteria</taxon>
        <taxon>Pseudomonadati</taxon>
        <taxon>Pseudomonadota</taxon>
        <taxon>Gammaproteobacteria</taxon>
        <taxon>Chromatiales</taxon>
        <taxon>Ectothiorhodospiraceae</taxon>
        <taxon>Thioalkalivibrio</taxon>
    </lineage>
</organism>
<dbReference type="KEGG" id="tvr:TVD_11805"/>
<dbReference type="EMBL" id="CP011367">
    <property type="protein sequence ID" value="AKJ95998.1"/>
    <property type="molecule type" value="Genomic_DNA"/>
</dbReference>
<gene>
    <name evidence="1" type="ORF">TVD_11805</name>
</gene>
<sequence length="68" mass="7413">MMARSSDIFGTLGLWPLRAAPARRAPGAFERRCLWLGGSVGMRSVLTFASRMEPLAEGFSGREKALDV</sequence>
<keyword evidence="2" id="KW-1185">Reference proteome</keyword>
<evidence type="ECO:0000313" key="2">
    <source>
        <dbReference type="Proteomes" id="UP000064201"/>
    </source>
</evidence>
<evidence type="ECO:0000313" key="1">
    <source>
        <dbReference type="EMBL" id="AKJ95998.1"/>
    </source>
</evidence>
<dbReference type="RefSeq" id="WP_026330526.1">
    <property type="nucleotide sequence ID" value="NZ_CP011367.1"/>
</dbReference>
<accession>A0A0G3G424</accession>
<dbReference type="Proteomes" id="UP000064201">
    <property type="component" value="Chromosome"/>
</dbReference>